<feature type="chain" id="PRO_5019054731" evidence="3">
    <location>
        <begin position="26"/>
        <end position="102"/>
    </location>
</feature>
<reference evidence="4 5" key="1">
    <citation type="submission" date="2019-01" db="EMBL/GenBank/DDBJ databases">
        <title>A draft genome assembly of the solar-powered sea slug Elysia chlorotica.</title>
        <authorList>
            <person name="Cai H."/>
            <person name="Li Q."/>
            <person name="Fang X."/>
            <person name="Li J."/>
            <person name="Curtis N.E."/>
            <person name="Altenburger A."/>
            <person name="Shibata T."/>
            <person name="Feng M."/>
            <person name="Maeda T."/>
            <person name="Schwartz J.A."/>
            <person name="Shigenobu S."/>
            <person name="Lundholm N."/>
            <person name="Nishiyama T."/>
            <person name="Yang H."/>
            <person name="Hasebe M."/>
            <person name="Li S."/>
            <person name="Pierce S.K."/>
            <person name="Wang J."/>
        </authorList>
    </citation>
    <scope>NUCLEOTIDE SEQUENCE [LARGE SCALE GENOMIC DNA]</scope>
    <source>
        <strain evidence="4">EC2010</strain>
        <tissue evidence="4">Whole organism of an adult</tissue>
    </source>
</reference>
<keyword evidence="2" id="KW-0472">Membrane</keyword>
<organism evidence="4 5">
    <name type="scientific">Elysia chlorotica</name>
    <name type="common">Eastern emerald elysia</name>
    <name type="synonym">Sea slug</name>
    <dbReference type="NCBI Taxonomy" id="188477"/>
    <lineage>
        <taxon>Eukaryota</taxon>
        <taxon>Metazoa</taxon>
        <taxon>Spiralia</taxon>
        <taxon>Lophotrochozoa</taxon>
        <taxon>Mollusca</taxon>
        <taxon>Gastropoda</taxon>
        <taxon>Heterobranchia</taxon>
        <taxon>Euthyneura</taxon>
        <taxon>Panpulmonata</taxon>
        <taxon>Sacoglossa</taxon>
        <taxon>Placobranchoidea</taxon>
        <taxon>Plakobranchidae</taxon>
        <taxon>Elysia</taxon>
    </lineage>
</organism>
<keyword evidence="2" id="KW-0812">Transmembrane</keyword>
<evidence type="ECO:0000256" key="2">
    <source>
        <dbReference type="SAM" id="Phobius"/>
    </source>
</evidence>
<evidence type="ECO:0000313" key="5">
    <source>
        <dbReference type="Proteomes" id="UP000271974"/>
    </source>
</evidence>
<keyword evidence="5" id="KW-1185">Reference proteome</keyword>
<feature type="region of interest" description="Disordered" evidence="1">
    <location>
        <begin position="27"/>
        <end position="49"/>
    </location>
</feature>
<protein>
    <submittedName>
        <fullName evidence="4">Uncharacterized protein</fullName>
    </submittedName>
</protein>
<feature type="signal peptide" evidence="3">
    <location>
        <begin position="1"/>
        <end position="25"/>
    </location>
</feature>
<dbReference type="AlphaFoldDB" id="A0A433SZC5"/>
<feature type="compositionally biased region" description="Acidic residues" evidence="1">
    <location>
        <begin position="33"/>
        <end position="46"/>
    </location>
</feature>
<keyword evidence="2" id="KW-1133">Transmembrane helix</keyword>
<accession>A0A433SZC5</accession>
<evidence type="ECO:0000313" key="4">
    <source>
        <dbReference type="EMBL" id="RUS74632.1"/>
    </source>
</evidence>
<dbReference type="Proteomes" id="UP000271974">
    <property type="component" value="Unassembled WGS sequence"/>
</dbReference>
<proteinExistence type="predicted"/>
<gene>
    <name evidence="4" type="ORF">EGW08_017612</name>
</gene>
<sequence>MSSMRGRLWVSAWMMLALFVCLTTASRRGKRDDDDDDDDDHDDDDKDEKKTFWDHVGGIIVLGVLSLIGAGLFSLAAWIFCSCHSKCTKRRVCHSAQMTVRP</sequence>
<feature type="non-terminal residue" evidence="4">
    <location>
        <position position="102"/>
    </location>
</feature>
<comment type="caution">
    <text evidence="4">The sequence shown here is derived from an EMBL/GenBank/DDBJ whole genome shotgun (WGS) entry which is preliminary data.</text>
</comment>
<evidence type="ECO:0000256" key="1">
    <source>
        <dbReference type="SAM" id="MobiDB-lite"/>
    </source>
</evidence>
<dbReference type="EMBL" id="RQTK01000813">
    <property type="protein sequence ID" value="RUS74632.1"/>
    <property type="molecule type" value="Genomic_DNA"/>
</dbReference>
<feature type="transmembrane region" description="Helical" evidence="2">
    <location>
        <begin position="55"/>
        <end position="81"/>
    </location>
</feature>
<evidence type="ECO:0000256" key="3">
    <source>
        <dbReference type="SAM" id="SignalP"/>
    </source>
</evidence>
<name>A0A433SZC5_ELYCH</name>
<keyword evidence="3" id="KW-0732">Signal</keyword>